<sequence>MAFISNASNFTLGEGVYNNVHGNLVNHTVHNHLYLSKKRYRAAIEGERHAKRRKLDARAEGGIKILREKNLTLTREIGSGPGYFLHSGGSKGRALIVKVFNRTADARQRLEATLKLTKGLLHPNILRVEGISSEASSTQFIAYNHGHWMNAEGPLAAALKDDLTRSVSLGFKMVGGLSAGINHLQVQEISLHSMDAKNFDVFLDADDRFVISMNSSPSQDMNPSIRDVNGKRSWDIFNDLCRQVLSSANRVLHKHNIERSPIDIFPQPSPYPGSPPFLHPDSTALDQTTSTDSDSPSSLRREFVWRQISKENQSLAAVATEIEFDLRLKSLTLKRMALADKYSAHRCAGYVREEITLASSFVDSVVVTHATPSPMEVCPICCQPVSFNEKFRCICGDLHPGFHPTIKCQQCENWSHLHCVGAPQQFTCYFCEPRSMVPIYFVINMFRLCRTFNSGSQASG</sequence>
<dbReference type="InterPro" id="IPR013083">
    <property type="entry name" value="Znf_RING/FYVE/PHD"/>
</dbReference>
<organism evidence="2 3">
    <name type="scientific">Favolaschia claudopus</name>
    <dbReference type="NCBI Taxonomy" id="2862362"/>
    <lineage>
        <taxon>Eukaryota</taxon>
        <taxon>Fungi</taxon>
        <taxon>Dikarya</taxon>
        <taxon>Basidiomycota</taxon>
        <taxon>Agaricomycotina</taxon>
        <taxon>Agaricomycetes</taxon>
        <taxon>Agaricomycetidae</taxon>
        <taxon>Agaricales</taxon>
        <taxon>Marasmiineae</taxon>
        <taxon>Mycenaceae</taxon>
        <taxon>Favolaschia</taxon>
    </lineage>
</organism>
<feature type="region of interest" description="Disordered" evidence="1">
    <location>
        <begin position="263"/>
        <end position="298"/>
    </location>
</feature>
<proteinExistence type="predicted"/>
<protein>
    <recommendedName>
        <fullName evidence="4">Protein kinase domain-containing protein</fullName>
    </recommendedName>
</protein>
<name>A0AAW0BBH4_9AGAR</name>
<evidence type="ECO:0000313" key="2">
    <source>
        <dbReference type="EMBL" id="KAK7022521.1"/>
    </source>
</evidence>
<evidence type="ECO:0000256" key="1">
    <source>
        <dbReference type="SAM" id="MobiDB-lite"/>
    </source>
</evidence>
<comment type="caution">
    <text evidence="2">The sequence shown here is derived from an EMBL/GenBank/DDBJ whole genome shotgun (WGS) entry which is preliminary data.</text>
</comment>
<evidence type="ECO:0000313" key="3">
    <source>
        <dbReference type="Proteomes" id="UP001362999"/>
    </source>
</evidence>
<dbReference type="AlphaFoldDB" id="A0AAW0BBH4"/>
<accession>A0AAW0BBH4</accession>
<dbReference type="Gene3D" id="3.30.40.10">
    <property type="entry name" value="Zinc/RING finger domain, C3HC4 (zinc finger)"/>
    <property type="match status" value="1"/>
</dbReference>
<dbReference type="Proteomes" id="UP001362999">
    <property type="component" value="Unassembled WGS sequence"/>
</dbReference>
<dbReference type="EMBL" id="JAWWNJ010000037">
    <property type="protein sequence ID" value="KAK7022521.1"/>
    <property type="molecule type" value="Genomic_DNA"/>
</dbReference>
<reference evidence="2 3" key="1">
    <citation type="journal article" date="2024" name="J Genomics">
        <title>Draft genome sequencing and assembly of Favolaschia claudopus CIRM-BRFM 2984 isolated from oak limbs.</title>
        <authorList>
            <person name="Navarro D."/>
            <person name="Drula E."/>
            <person name="Chaduli D."/>
            <person name="Cazenave R."/>
            <person name="Ahrendt S."/>
            <person name="Wang J."/>
            <person name="Lipzen A."/>
            <person name="Daum C."/>
            <person name="Barry K."/>
            <person name="Grigoriev I.V."/>
            <person name="Favel A."/>
            <person name="Rosso M.N."/>
            <person name="Martin F."/>
        </authorList>
    </citation>
    <scope>NUCLEOTIDE SEQUENCE [LARGE SCALE GENOMIC DNA]</scope>
    <source>
        <strain evidence="2 3">CIRM-BRFM 2984</strain>
    </source>
</reference>
<dbReference type="SUPFAM" id="SSF57903">
    <property type="entry name" value="FYVE/PHD zinc finger"/>
    <property type="match status" value="1"/>
</dbReference>
<feature type="compositionally biased region" description="Pro residues" evidence="1">
    <location>
        <begin position="267"/>
        <end position="278"/>
    </location>
</feature>
<keyword evidence="3" id="KW-1185">Reference proteome</keyword>
<evidence type="ECO:0008006" key="4">
    <source>
        <dbReference type="Google" id="ProtNLM"/>
    </source>
</evidence>
<feature type="compositionally biased region" description="Low complexity" evidence="1">
    <location>
        <begin position="279"/>
        <end position="298"/>
    </location>
</feature>
<gene>
    <name evidence="2" type="ORF">R3P38DRAFT_2533290</name>
</gene>
<dbReference type="InterPro" id="IPR011011">
    <property type="entry name" value="Znf_FYVE_PHD"/>
</dbReference>